<dbReference type="OrthoDB" id="679904at2"/>
<dbReference type="InterPro" id="IPR013249">
    <property type="entry name" value="RNA_pol_sigma70_r4_t2"/>
</dbReference>
<reference evidence="7 8" key="1">
    <citation type="submission" date="2019-05" db="EMBL/GenBank/DDBJ databases">
        <title>Dyadobacter AR-3-8 sp. nov., isolated from arctic soil.</title>
        <authorList>
            <person name="Chaudhary D.K."/>
        </authorList>
    </citation>
    <scope>NUCLEOTIDE SEQUENCE [LARGE SCALE GENOMIC DNA]</scope>
    <source>
        <strain evidence="7 8">AR-3-8</strain>
    </source>
</reference>
<keyword evidence="8" id="KW-1185">Reference proteome</keyword>
<evidence type="ECO:0000313" key="8">
    <source>
        <dbReference type="Proteomes" id="UP000304900"/>
    </source>
</evidence>
<dbReference type="Proteomes" id="UP000304900">
    <property type="component" value="Unassembled WGS sequence"/>
</dbReference>
<proteinExistence type="inferred from homology"/>
<protein>
    <submittedName>
        <fullName evidence="7">RNA polymerase sigma-70 factor</fullName>
    </submittedName>
</protein>
<dbReference type="InterPro" id="IPR039425">
    <property type="entry name" value="RNA_pol_sigma-70-like"/>
</dbReference>
<evidence type="ECO:0000256" key="3">
    <source>
        <dbReference type="ARBA" id="ARBA00023082"/>
    </source>
</evidence>
<name>A0A4U6D828_9BACT</name>
<dbReference type="Pfam" id="PF04542">
    <property type="entry name" value="Sigma70_r2"/>
    <property type="match status" value="1"/>
</dbReference>
<dbReference type="EMBL" id="SZVO01000004">
    <property type="protein sequence ID" value="TKT92471.1"/>
    <property type="molecule type" value="Genomic_DNA"/>
</dbReference>
<evidence type="ECO:0000256" key="1">
    <source>
        <dbReference type="ARBA" id="ARBA00010641"/>
    </source>
</evidence>
<comment type="similarity">
    <text evidence="1">Belongs to the sigma-70 factor family. ECF subfamily.</text>
</comment>
<dbReference type="SUPFAM" id="SSF88946">
    <property type="entry name" value="Sigma2 domain of RNA polymerase sigma factors"/>
    <property type="match status" value="1"/>
</dbReference>
<organism evidence="7 8">
    <name type="scientific">Dyadobacter frigoris</name>
    <dbReference type="NCBI Taxonomy" id="2576211"/>
    <lineage>
        <taxon>Bacteria</taxon>
        <taxon>Pseudomonadati</taxon>
        <taxon>Bacteroidota</taxon>
        <taxon>Cytophagia</taxon>
        <taxon>Cytophagales</taxon>
        <taxon>Spirosomataceae</taxon>
        <taxon>Dyadobacter</taxon>
    </lineage>
</organism>
<dbReference type="Pfam" id="PF08281">
    <property type="entry name" value="Sigma70_r4_2"/>
    <property type="match status" value="1"/>
</dbReference>
<dbReference type="Gene3D" id="1.10.10.10">
    <property type="entry name" value="Winged helix-like DNA-binding domain superfamily/Winged helix DNA-binding domain"/>
    <property type="match status" value="1"/>
</dbReference>
<feature type="domain" description="RNA polymerase sigma factor 70 region 4 type 2" evidence="6">
    <location>
        <begin position="134"/>
        <end position="185"/>
    </location>
</feature>
<dbReference type="InterPro" id="IPR007627">
    <property type="entry name" value="RNA_pol_sigma70_r2"/>
</dbReference>
<comment type="caution">
    <text evidence="7">The sequence shown here is derived from an EMBL/GenBank/DDBJ whole genome shotgun (WGS) entry which is preliminary data.</text>
</comment>
<dbReference type="GO" id="GO:0003677">
    <property type="term" value="F:DNA binding"/>
    <property type="evidence" value="ECO:0007669"/>
    <property type="project" value="InterPro"/>
</dbReference>
<evidence type="ECO:0000313" key="7">
    <source>
        <dbReference type="EMBL" id="TKT92471.1"/>
    </source>
</evidence>
<keyword evidence="4" id="KW-0804">Transcription</keyword>
<dbReference type="AlphaFoldDB" id="A0A4U6D828"/>
<dbReference type="GO" id="GO:0006352">
    <property type="term" value="P:DNA-templated transcription initiation"/>
    <property type="evidence" value="ECO:0007669"/>
    <property type="project" value="InterPro"/>
</dbReference>
<dbReference type="InterPro" id="IPR036388">
    <property type="entry name" value="WH-like_DNA-bd_sf"/>
</dbReference>
<dbReference type="PANTHER" id="PTHR43133:SF46">
    <property type="entry name" value="RNA POLYMERASE SIGMA-70 FACTOR ECF SUBFAMILY"/>
    <property type="match status" value="1"/>
</dbReference>
<sequence length="207" mass="24466">MFNYILSTGRLLYASTFTSDIERLNALKMGSTTAFEEIYERYWNKLYKIVVGKIKISENAKEIVQDVFLDLWLRREELEIKVLDYYLFGTIKFKIIDFYKKEIVRKNHAESVFANISDADWDTEEELAYNDLNRAIIACIDQLSVRTKNIFELSRIQHKSIGEIAKILNVTTRTVDNHMSQALKILRLQLRDYSVYISLLLFHYLEL</sequence>
<dbReference type="GO" id="GO:0016987">
    <property type="term" value="F:sigma factor activity"/>
    <property type="evidence" value="ECO:0007669"/>
    <property type="project" value="UniProtKB-KW"/>
</dbReference>
<keyword evidence="3" id="KW-0731">Sigma factor</keyword>
<accession>A0A4U6D828</accession>
<evidence type="ECO:0000256" key="2">
    <source>
        <dbReference type="ARBA" id="ARBA00023015"/>
    </source>
</evidence>
<dbReference type="InterPro" id="IPR013324">
    <property type="entry name" value="RNA_pol_sigma_r3/r4-like"/>
</dbReference>
<dbReference type="InterPro" id="IPR014284">
    <property type="entry name" value="RNA_pol_sigma-70_dom"/>
</dbReference>
<dbReference type="PANTHER" id="PTHR43133">
    <property type="entry name" value="RNA POLYMERASE ECF-TYPE SIGMA FACTO"/>
    <property type="match status" value="1"/>
</dbReference>
<keyword evidence="2" id="KW-0805">Transcription regulation</keyword>
<dbReference type="SUPFAM" id="SSF88659">
    <property type="entry name" value="Sigma3 and sigma4 domains of RNA polymerase sigma factors"/>
    <property type="match status" value="1"/>
</dbReference>
<evidence type="ECO:0000259" key="5">
    <source>
        <dbReference type="Pfam" id="PF04542"/>
    </source>
</evidence>
<dbReference type="NCBIfam" id="TIGR02985">
    <property type="entry name" value="Sig70_bacteroi1"/>
    <property type="match status" value="1"/>
</dbReference>
<dbReference type="InterPro" id="IPR014327">
    <property type="entry name" value="RNA_pol_sigma70_bacteroid"/>
</dbReference>
<gene>
    <name evidence="7" type="ORF">FDK13_10935</name>
</gene>
<dbReference type="Gene3D" id="1.10.1740.10">
    <property type="match status" value="1"/>
</dbReference>
<feature type="domain" description="RNA polymerase sigma-70 region 2" evidence="5">
    <location>
        <begin position="38"/>
        <end position="102"/>
    </location>
</feature>
<dbReference type="NCBIfam" id="TIGR02937">
    <property type="entry name" value="sigma70-ECF"/>
    <property type="match status" value="1"/>
</dbReference>
<evidence type="ECO:0000259" key="6">
    <source>
        <dbReference type="Pfam" id="PF08281"/>
    </source>
</evidence>
<dbReference type="InterPro" id="IPR013325">
    <property type="entry name" value="RNA_pol_sigma_r2"/>
</dbReference>
<evidence type="ECO:0000256" key="4">
    <source>
        <dbReference type="ARBA" id="ARBA00023163"/>
    </source>
</evidence>
<dbReference type="RefSeq" id="WP_137340016.1">
    <property type="nucleotide sequence ID" value="NZ_BSQH01000014.1"/>
</dbReference>